<sequence length="305" mass="33266">MRYLLISFATLAIGASLKTTSNTSLDCNDQAIACTAASSSTDCSAVYQTCAIACINTYNSCSATSDPTCDDTLHTCLGAAPNSTSRLPSDNIGSTNSSDVALHVAKRASSWYFPDPVELCRARKLVFFEHTTTNCLAQRGNEFTYTCRHPSTDNVRTYVDVCQNTYTCQQVNNDGTAPRTPIPNPYTQSRALCVRDEKSGTSAGRGDTGRVCPQQGSSIRKFFGKVYSKSKETLKRVIYVTENRGSGEIVSIAGQEENVLEYDLSYNIDPTNDICIYAIIIAALTIPWGWDSRFVDKSVFPPHIG</sequence>
<evidence type="ECO:0000313" key="2">
    <source>
        <dbReference type="EMBL" id="EOA82363.1"/>
    </source>
</evidence>
<evidence type="ECO:0000256" key="1">
    <source>
        <dbReference type="SAM" id="SignalP"/>
    </source>
</evidence>
<dbReference type="EMBL" id="KB908847">
    <property type="protein sequence ID" value="EOA82363.1"/>
    <property type="molecule type" value="Genomic_DNA"/>
</dbReference>
<dbReference type="Proteomes" id="UP000016935">
    <property type="component" value="Unassembled WGS sequence"/>
</dbReference>
<reference evidence="2 3" key="2">
    <citation type="journal article" date="2013" name="PLoS Genet.">
        <title>Comparative genome structure, secondary metabolite, and effector coding capacity across Cochliobolus pathogens.</title>
        <authorList>
            <person name="Condon B.J."/>
            <person name="Leng Y."/>
            <person name="Wu D."/>
            <person name="Bushley K.E."/>
            <person name="Ohm R.A."/>
            <person name="Otillar R."/>
            <person name="Martin J."/>
            <person name="Schackwitz W."/>
            <person name="Grimwood J."/>
            <person name="MohdZainudin N."/>
            <person name="Xue C."/>
            <person name="Wang R."/>
            <person name="Manning V.A."/>
            <person name="Dhillon B."/>
            <person name="Tu Z.J."/>
            <person name="Steffenson B.J."/>
            <person name="Salamov A."/>
            <person name="Sun H."/>
            <person name="Lowry S."/>
            <person name="LaButti K."/>
            <person name="Han J."/>
            <person name="Copeland A."/>
            <person name="Lindquist E."/>
            <person name="Barry K."/>
            <person name="Schmutz J."/>
            <person name="Baker S.E."/>
            <person name="Ciuffetti L.M."/>
            <person name="Grigoriev I.V."/>
            <person name="Zhong S."/>
            <person name="Turgeon B.G."/>
        </authorList>
    </citation>
    <scope>NUCLEOTIDE SEQUENCE [LARGE SCALE GENOMIC DNA]</scope>
    <source>
        <strain evidence="3">28A</strain>
    </source>
</reference>
<feature type="signal peptide" evidence="1">
    <location>
        <begin position="1"/>
        <end position="16"/>
    </location>
</feature>
<name>R0JM84_EXST2</name>
<protein>
    <submittedName>
        <fullName evidence="2">Uncharacterized protein</fullName>
    </submittedName>
</protein>
<accession>R0JM84</accession>
<dbReference type="AlphaFoldDB" id="R0JM84"/>
<gene>
    <name evidence="2" type="ORF">SETTUDRAFT_40318</name>
</gene>
<proteinExistence type="predicted"/>
<feature type="chain" id="PRO_5004353586" evidence="1">
    <location>
        <begin position="17"/>
        <end position="305"/>
    </location>
</feature>
<organism evidence="2 3">
    <name type="scientific">Exserohilum turcicum (strain 28A)</name>
    <name type="common">Northern leaf blight fungus</name>
    <name type="synonym">Setosphaeria turcica</name>
    <dbReference type="NCBI Taxonomy" id="671987"/>
    <lineage>
        <taxon>Eukaryota</taxon>
        <taxon>Fungi</taxon>
        <taxon>Dikarya</taxon>
        <taxon>Ascomycota</taxon>
        <taxon>Pezizomycotina</taxon>
        <taxon>Dothideomycetes</taxon>
        <taxon>Pleosporomycetidae</taxon>
        <taxon>Pleosporales</taxon>
        <taxon>Pleosporineae</taxon>
        <taxon>Pleosporaceae</taxon>
        <taxon>Exserohilum</taxon>
    </lineage>
</organism>
<dbReference type="GeneID" id="19404613"/>
<reference evidence="2 3" key="1">
    <citation type="journal article" date="2012" name="PLoS Pathog.">
        <title>Diverse lifestyles and strategies of plant pathogenesis encoded in the genomes of eighteen Dothideomycetes fungi.</title>
        <authorList>
            <person name="Ohm R.A."/>
            <person name="Feau N."/>
            <person name="Henrissat B."/>
            <person name="Schoch C.L."/>
            <person name="Horwitz B.A."/>
            <person name="Barry K.W."/>
            <person name="Condon B.J."/>
            <person name="Copeland A.C."/>
            <person name="Dhillon B."/>
            <person name="Glaser F."/>
            <person name="Hesse C.N."/>
            <person name="Kosti I."/>
            <person name="LaButti K."/>
            <person name="Lindquist E.A."/>
            <person name="Lucas S."/>
            <person name="Salamov A.A."/>
            <person name="Bradshaw R.E."/>
            <person name="Ciuffetti L."/>
            <person name="Hamelin R.C."/>
            <person name="Kema G.H.J."/>
            <person name="Lawrence C."/>
            <person name="Scott J.A."/>
            <person name="Spatafora J.W."/>
            <person name="Turgeon B.G."/>
            <person name="de Wit P.J.G.M."/>
            <person name="Zhong S."/>
            <person name="Goodwin S.B."/>
            <person name="Grigoriev I.V."/>
        </authorList>
    </citation>
    <scope>NUCLEOTIDE SEQUENCE [LARGE SCALE GENOMIC DNA]</scope>
    <source>
        <strain evidence="3">28A</strain>
    </source>
</reference>
<keyword evidence="1" id="KW-0732">Signal</keyword>
<dbReference type="HOGENOM" id="CLU_912654_0_0_1"/>
<evidence type="ECO:0000313" key="3">
    <source>
        <dbReference type="Proteomes" id="UP000016935"/>
    </source>
</evidence>
<keyword evidence="3" id="KW-1185">Reference proteome</keyword>
<dbReference type="RefSeq" id="XP_008030006.1">
    <property type="nucleotide sequence ID" value="XM_008031815.1"/>
</dbReference>